<gene>
    <name evidence="1" type="ORF">SAMN02746098_01442</name>
</gene>
<keyword evidence="2" id="KW-1185">Reference proteome</keyword>
<reference evidence="2" key="1">
    <citation type="submission" date="2016-11" db="EMBL/GenBank/DDBJ databases">
        <authorList>
            <person name="Varghese N."/>
            <person name="Submissions S."/>
        </authorList>
    </citation>
    <scope>NUCLEOTIDE SEQUENCE [LARGE SCALE GENOMIC DNA]</scope>
    <source>
        <strain evidence="2">DSM 15449</strain>
    </source>
</reference>
<sequence>MLSESPILIRTTHLDSQLQERLEWFLRQPGCNWTLARSEKGDQPELTITRRGVFLLNGSERIAFHPSMAVIRLMNLLRGGYDRYLDATQLKDGDSLIDATLGLGTDTLIGAWAVGKSGKVQAIEKSPILAAIVQDGLRHFSKIIPGSISKDKQDTWYALTQASQRIKVYWGEHRDYLSCIPDNSVDVVYFDPMFRNTCKKSDSIQPLHSWSNHSPLEHKSILEACRIARRRVVLKERKNSSEFQRLGFEILLGGKYSPVDYGVIII</sequence>
<name>A0A1M5W3G1_9FIRM</name>
<dbReference type="PANTHER" id="PTHR36112">
    <property type="entry name" value="RIBOSOMAL RNA SMALL SUBUNIT METHYLTRANSFERASE J"/>
    <property type="match status" value="1"/>
</dbReference>
<dbReference type="RefSeq" id="WP_073028950.1">
    <property type="nucleotide sequence ID" value="NZ_FQXJ01000005.1"/>
</dbReference>
<proteinExistence type="predicted"/>
<dbReference type="InterPro" id="IPR029063">
    <property type="entry name" value="SAM-dependent_MTases_sf"/>
</dbReference>
<dbReference type="Gene3D" id="3.40.50.150">
    <property type="entry name" value="Vaccinia Virus protein VP39"/>
    <property type="match status" value="1"/>
</dbReference>
<dbReference type="Proteomes" id="UP000183954">
    <property type="component" value="Unassembled WGS sequence"/>
</dbReference>
<dbReference type="InterPro" id="IPR007536">
    <property type="entry name" value="16SrRNA_methylTrfase_J"/>
</dbReference>
<dbReference type="STRING" id="1121420.SAMN02746098_01442"/>
<organism evidence="1 2">
    <name type="scientific">Desulfosporosinus lacus DSM 15449</name>
    <dbReference type="NCBI Taxonomy" id="1121420"/>
    <lineage>
        <taxon>Bacteria</taxon>
        <taxon>Bacillati</taxon>
        <taxon>Bacillota</taxon>
        <taxon>Clostridia</taxon>
        <taxon>Eubacteriales</taxon>
        <taxon>Desulfitobacteriaceae</taxon>
        <taxon>Desulfosporosinus</taxon>
    </lineage>
</organism>
<dbReference type="Pfam" id="PF04445">
    <property type="entry name" value="SAM_MT"/>
    <property type="match status" value="1"/>
</dbReference>
<keyword evidence="1" id="KW-0489">Methyltransferase</keyword>
<dbReference type="GO" id="GO:0008990">
    <property type="term" value="F:rRNA (guanine-N2-)-methyltransferase activity"/>
    <property type="evidence" value="ECO:0007669"/>
    <property type="project" value="InterPro"/>
</dbReference>
<accession>A0A1M5W3G1</accession>
<keyword evidence="1" id="KW-0808">Transferase</keyword>
<dbReference type="SUPFAM" id="SSF53335">
    <property type="entry name" value="S-adenosyl-L-methionine-dependent methyltransferases"/>
    <property type="match status" value="1"/>
</dbReference>
<evidence type="ECO:0000313" key="2">
    <source>
        <dbReference type="Proteomes" id="UP000183954"/>
    </source>
</evidence>
<dbReference type="PANTHER" id="PTHR36112:SF1">
    <property type="entry name" value="RIBOSOMAL RNA SMALL SUBUNIT METHYLTRANSFERASE J"/>
    <property type="match status" value="1"/>
</dbReference>
<dbReference type="AlphaFoldDB" id="A0A1M5W3G1"/>
<dbReference type="OrthoDB" id="1653798at2"/>
<dbReference type="EMBL" id="FQXJ01000005">
    <property type="protein sequence ID" value="SHH82119.1"/>
    <property type="molecule type" value="Genomic_DNA"/>
</dbReference>
<evidence type="ECO:0000313" key="1">
    <source>
        <dbReference type="EMBL" id="SHH82119.1"/>
    </source>
</evidence>
<protein>
    <submittedName>
        <fullName evidence="1">Putative SAM-dependent methyltransferase</fullName>
    </submittedName>
</protein>